<dbReference type="PROSITE" id="PS00143">
    <property type="entry name" value="INSULINASE"/>
    <property type="match status" value="1"/>
</dbReference>
<evidence type="ECO:0000259" key="3">
    <source>
        <dbReference type="Pfam" id="PF00675"/>
    </source>
</evidence>
<dbReference type="InterPro" id="IPR011765">
    <property type="entry name" value="Pept_M16_N"/>
</dbReference>
<accession>A0A2T4TX28</accession>
<evidence type="ECO:0000256" key="2">
    <source>
        <dbReference type="RuleBase" id="RU004447"/>
    </source>
</evidence>
<sequence length="417" mass="46226">MARFSYNRQVLPSGMVVLSEQMPAVKSVSIGVWVKVGSRDEASDVAGISHFIEHMLFKGTERRSAQEIARAIDAIGGTHDASTSREGTCFFAKVLGEHLPLGIDILADTFLHSRLDPKDIEREQQVVLQEIKMVEDTPDDLVHDLFAEAIWGDHPVARPILGRKETVCLITQDDIRRHMGRFYRPDRTVIAAAGDLDHEQLVDLVARAFDGFEGRTVHADPPPPSSSAAVRVEERDTAQLHLCLGMDALPYAHHDRYALYLLNAMLGGSMSSRLFQEIREKRGLAYSIYSYQAAYRDCGLLVIYAGTSPESSGQVVDLIRAECARMRNQPVDPSGLQQAKDQLKGNLLLGLEGTSSRMTRLAKSEIYFDRTYDLDEIIAGIDAVSTDQFESLTRRLLRDESFAITSIGPVPQAALLS</sequence>
<organism evidence="5 6">
    <name type="scientific">Candidatus Methylomirabilis limnetica</name>
    <dbReference type="NCBI Taxonomy" id="2033718"/>
    <lineage>
        <taxon>Bacteria</taxon>
        <taxon>Candidatus Methylomirabilota</taxon>
        <taxon>Candidatus Methylomirabilia</taxon>
        <taxon>Candidatus Methylomirabilales</taxon>
        <taxon>Candidatus Methylomirabilaceae</taxon>
        <taxon>Candidatus Methylomirabilis</taxon>
    </lineage>
</organism>
<dbReference type="GO" id="GO:0046872">
    <property type="term" value="F:metal ion binding"/>
    <property type="evidence" value="ECO:0007669"/>
    <property type="project" value="InterPro"/>
</dbReference>
<dbReference type="PANTHER" id="PTHR11851:SF49">
    <property type="entry name" value="MITOCHONDRIAL-PROCESSING PEPTIDASE SUBUNIT ALPHA"/>
    <property type="match status" value="1"/>
</dbReference>
<protein>
    <submittedName>
        <fullName evidence="5">Peptidase M16</fullName>
    </submittedName>
</protein>
<keyword evidence="6" id="KW-1185">Reference proteome</keyword>
<dbReference type="SUPFAM" id="SSF63411">
    <property type="entry name" value="LuxS/MPP-like metallohydrolase"/>
    <property type="match status" value="2"/>
</dbReference>
<reference evidence="5 6" key="1">
    <citation type="submission" date="2017-09" db="EMBL/GenBank/DDBJ databases">
        <title>Bloom of a denitrifying methanotroph, Candidatus Methylomirabilis limnetica, in a deep stratified lake.</title>
        <authorList>
            <person name="Graf J.S."/>
            <person name="Marchant H.K."/>
            <person name="Tienken D."/>
            <person name="Hach P.F."/>
            <person name="Brand A."/>
            <person name="Schubert C.J."/>
            <person name="Kuypers M.M."/>
            <person name="Milucka J."/>
        </authorList>
    </citation>
    <scope>NUCLEOTIDE SEQUENCE [LARGE SCALE GENOMIC DNA]</scope>
    <source>
        <strain evidence="5 6">Zug</strain>
    </source>
</reference>
<dbReference type="InterPro" id="IPR001431">
    <property type="entry name" value="Pept_M16_Zn_BS"/>
</dbReference>
<dbReference type="Pfam" id="PF05193">
    <property type="entry name" value="Peptidase_M16_C"/>
    <property type="match status" value="1"/>
</dbReference>
<dbReference type="GO" id="GO:0004222">
    <property type="term" value="F:metalloendopeptidase activity"/>
    <property type="evidence" value="ECO:0007669"/>
    <property type="project" value="InterPro"/>
</dbReference>
<evidence type="ECO:0000259" key="4">
    <source>
        <dbReference type="Pfam" id="PF05193"/>
    </source>
</evidence>
<dbReference type="Gene3D" id="3.30.830.10">
    <property type="entry name" value="Metalloenzyme, LuxS/M16 peptidase-like"/>
    <property type="match status" value="2"/>
</dbReference>
<feature type="domain" description="Peptidase M16 C-terminal" evidence="4">
    <location>
        <begin position="170"/>
        <end position="343"/>
    </location>
</feature>
<dbReference type="InterPro" id="IPR011249">
    <property type="entry name" value="Metalloenz_LuxS/M16"/>
</dbReference>
<comment type="caution">
    <text evidence="5">The sequence shown here is derived from an EMBL/GenBank/DDBJ whole genome shotgun (WGS) entry which is preliminary data.</text>
</comment>
<name>A0A2T4TX28_9BACT</name>
<dbReference type="EMBL" id="NVQC01000022">
    <property type="protein sequence ID" value="PTL35672.1"/>
    <property type="molecule type" value="Genomic_DNA"/>
</dbReference>
<feature type="domain" description="Peptidase M16 N-terminal" evidence="3">
    <location>
        <begin position="16"/>
        <end position="162"/>
    </location>
</feature>
<evidence type="ECO:0000313" key="5">
    <source>
        <dbReference type="EMBL" id="PTL35672.1"/>
    </source>
</evidence>
<dbReference type="OrthoDB" id="9811314at2"/>
<reference evidence="6" key="2">
    <citation type="journal article" date="2018" name="Environ. Microbiol.">
        <title>Bloom of a denitrifying methanotroph, 'Candidatus Methylomirabilis limnetica', in a deep stratified lake.</title>
        <authorList>
            <person name="Graf J.S."/>
            <person name="Mayr M.J."/>
            <person name="Marchant H.K."/>
            <person name="Tienken D."/>
            <person name="Hach P.F."/>
            <person name="Brand A."/>
            <person name="Schubert C.J."/>
            <person name="Kuypers M.M."/>
            <person name="Milucka J."/>
        </authorList>
    </citation>
    <scope>NUCLEOTIDE SEQUENCE [LARGE SCALE GENOMIC DNA]</scope>
    <source>
        <strain evidence="6">Zug</strain>
    </source>
</reference>
<proteinExistence type="inferred from homology"/>
<comment type="similarity">
    <text evidence="1 2">Belongs to the peptidase M16 family.</text>
</comment>
<dbReference type="FunFam" id="3.30.830.10:FF:000008">
    <property type="entry name" value="Mitochondrial-processing peptidase subunit beta"/>
    <property type="match status" value="1"/>
</dbReference>
<dbReference type="GO" id="GO:0006508">
    <property type="term" value="P:proteolysis"/>
    <property type="evidence" value="ECO:0007669"/>
    <property type="project" value="InterPro"/>
</dbReference>
<gene>
    <name evidence="5" type="ORF">CLG94_07870</name>
</gene>
<dbReference type="RefSeq" id="WP_107562393.1">
    <property type="nucleotide sequence ID" value="NZ_NVQC01000022.1"/>
</dbReference>
<dbReference type="Pfam" id="PF00675">
    <property type="entry name" value="Peptidase_M16"/>
    <property type="match status" value="1"/>
</dbReference>
<dbReference type="InterPro" id="IPR050361">
    <property type="entry name" value="MPP/UQCRC_Complex"/>
</dbReference>
<dbReference type="PANTHER" id="PTHR11851">
    <property type="entry name" value="METALLOPROTEASE"/>
    <property type="match status" value="1"/>
</dbReference>
<evidence type="ECO:0000256" key="1">
    <source>
        <dbReference type="ARBA" id="ARBA00007261"/>
    </source>
</evidence>
<dbReference type="AlphaFoldDB" id="A0A2T4TX28"/>
<evidence type="ECO:0000313" key="6">
    <source>
        <dbReference type="Proteomes" id="UP000241436"/>
    </source>
</evidence>
<dbReference type="InterPro" id="IPR007863">
    <property type="entry name" value="Peptidase_M16_C"/>
</dbReference>
<dbReference type="Proteomes" id="UP000241436">
    <property type="component" value="Unassembled WGS sequence"/>
</dbReference>